<accession>A0A0A8ZU74</accession>
<sequence>MLSSLLLHSRHHETDPCTCRYTRQGTQHKYVDGQTVDKTEYDTKETIRRRVEKCCTSIATSILSRVSDRNRPDALEPVHEALNPRHHLALLLLLAVSLLGLLGAVVVEAAAVAEPPPHDRLPEPPDHLFHFVVLVVVAVAVLVLTVAEPLPHLLLLLVVVVVVAVEPLHDLCAFLLILMVLLLEVVAEAVVAVQAVAEHPPQHLLLPPLDRRAIVLLPLAIAVRERAIGIRLRHRLHFVPRLPELPVADELGGQGLGLAVAVEQVRVPEDAVVARPPEVAVEEAVAARVVAVAPVRGQEEEPVLLRGDILGVGGARLGGECRVGRARLVADSDDGSGLGFGFEGAAVG</sequence>
<feature type="transmembrane region" description="Helical" evidence="1">
    <location>
        <begin position="127"/>
        <end position="147"/>
    </location>
</feature>
<keyword evidence="1" id="KW-1133">Transmembrane helix</keyword>
<dbReference type="EMBL" id="GBRH01257570">
    <property type="protein sequence ID" value="JAD40325.1"/>
    <property type="molecule type" value="Transcribed_RNA"/>
</dbReference>
<protein>
    <submittedName>
        <fullName evidence="2">Uncharacterized protein</fullName>
    </submittedName>
</protein>
<feature type="transmembrane region" description="Helical" evidence="1">
    <location>
        <begin position="154"/>
        <end position="183"/>
    </location>
</feature>
<proteinExistence type="predicted"/>
<evidence type="ECO:0000256" key="1">
    <source>
        <dbReference type="SAM" id="Phobius"/>
    </source>
</evidence>
<reference evidence="2" key="2">
    <citation type="journal article" date="2015" name="Data Brief">
        <title>Shoot transcriptome of the giant reed, Arundo donax.</title>
        <authorList>
            <person name="Barrero R.A."/>
            <person name="Guerrero F.D."/>
            <person name="Moolhuijzen P."/>
            <person name="Goolsby J.A."/>
            <person name="Tidwell J."/>
            <person name="Bellgard S.E."/>
            <person name="Bellgard M.I."/>
        </authorList>
    </citation>
    <scope>NUCLEOTIDE SEQUENCE</scope>
    <source>
        <tissue evidence="2">Shoot tissue taken approximately 20 cm above the soil surface</tissue>
    </source>
</reference>
<reference evidence="2" key="1">
    <citation type="submission" date="2014-09" db="EMBL/GenBank/DDBJ databases">
        <authorList>
            <person name="Magalhaes I.L.F."/>
            <person name="Oliveira U."/>
            <person name="Santos F.R."/>
            <person name="Vidigal T.H.D.A."/>
            <person name="Brescovit A.D."/>
            <person name="Santos A.J."/>
        </authorList>
    </citation>
    <scope>NUCLEOTIDE SEQUENCE</scope>
    <source>
        <tissue evidence="2">Shoot tissue taken approximately 20 cm above the soil surface</tissue>
    </source>
</reference>
<keyword evidence="1" id="KW-0472">Membrane</keyword>
<feature type="transmembrane region" description="Helical" evidence="1">
    <location>
        <begin position="88"/>
        <end position="107"/>
    </location>
</feature>
<dbReference type="AlphaFoldDB" id="A0A0A8ZU74"/>
<name>A0A0A8ZU74_ARUDO</name>
<organism evidence="2">
    <name type="scientific">Arundo donax</name>
    <name type="common">Giant reed</name>
    <name type="synonym">Donax arundinaceus</name>
    <dbReference type="NCBI Taxonomy" id="35708"/>
    <lineage>
        <taxon>Eukaryota</taxon>
        <taxon>Viridiplantae</taxon>
        <taxon>Streptophyta</taxon>
        <taxon>Embryophyta</taxon>
        <taxon>Tracheophyta</taxon>
        <taxon>Spermatophyta</taxon>
        <taxon>Magnoliopsida</taxon>
        <taxon>Liliopsida</taxon>
        <taxon>Poales</taxon>
        <taxon>Poaceae</taxon>
        <taxon>PACMAD clade</taxon>
        <taxon>Arundinoideae</taxon>
        <taxon>Arundineae</taxon>
        <taxon>Arundo</taxon>
    </lineage>
</organism>
<evidence type="ECO:0000313" key="2">
    <source>
        <dbReference type="EMBL" id="JAD40325.1"/>
    </source>
</evidence>
<keyword evidence="1" id="KW-0812">Transmembrane</keyword>